<evidence type="ECO:0000256" key="4">
    <source>
        <dbReference type="SAM" id="Phobius"/>
    </source>
</evidence>
<dbReference type="InterPro" id="IPR013083">
    <property type="entry name" value="Znf_RING/FYVE/PHD"/>
</dbReference>
<keyword evidence="3" id="KW-0862">Zinc</keyword>
<dbReference type="GO" id="GO:0008270">
    <property type="term" value="F:zinc ion binding"/>
    <property type="evidence" value="ECO:0007669"/>
    <property type="project" value="UniProtKB-KW"/>
</dbReference>
<evidence type="ECO:0000313" key="7">
    <source>
        <dbReference type="Proteomes" id="UP000236291"/>
    </source>
</evidence>
<dbReference type="Proteomes" id="UP000236291">
    <property type="component" value="Unassembled WGS sequence"/>
</dbReference>
<keyword evidence="1" id="KW-0479">Metal-binding</keyword>
<name>A0A2K3JVK2_TRIPR</name>
<keyword evidence="6" id="KW-0808">Transferase</keyword>
<comment type="caution">
    <text evidence="6">The sequence shown here is derived from an EMBL/GenBank/DDBJ whole genome shotgun (WGS) entry which is preliminary data.</text>
</comment>
<keyword evidence="6" id="KW-0489">Methyltransferase</keyword>
<reference evidence="6 7" key="2">
    <citation type="journal article" date="2017" name="Front. Plant Sci.">
        <title>Gene Classification and Mining of Molecular Markers Useful in Red Clover (Trifolium pratense) Breeding.</title>
        <authorList>
            <person name="Istvanek J."/>
            <person name="Dluhosova J."/>
            <person name="Dluhos P."/>
            <person name="Patkova L."/>
            <person name="Nedelnik J."/>
            <person name="Repkova J."/>
        </authorList>
    </citation>
    <scope>NUCLEOTIDE SEQUENCE [LARGE SCALE GENOMIC DNA]</scope>
    <source>
        <strain evidence="7">cv. Tatra</strain>
        <tissue evidence="6">Young leaves</tissue>
    </source>
</reference>
<gene>
    <name evidence="6" type="ORF">L195_g050728</name>
</gene>
<dbReference type="GO" id="GO:0008168">
    <property type="term" value="F:methyltransferase activity"/>
    <property type="evidence" value="ECO:0007669"/>
    <property type="project" value="UniProtKB-KW"/>
</dbReference>
<keyword evidence="2" id="KW-0863">Zinc-finger</keyword>
<organism evidence="6 7">
    <name type="scientific">Trifolium pratense</name>
    <name type="common">Red clover</name>
    <dbReference type="NCBI Taxonomy" id="57577"/>
    <lineage>
        <taxon>Eukaryota</taxon>
        <taxon>Viridiplantae</taxon>
        <taxon>Streptophyta</taxon>
        <taxon>Embryophyta</taxon>
        <taxon>Tracheophyta</taxon>
        <taxon>Spermatophyta</taxon>
        <taxon>Magnoliopsida</taxon>
        <taxon>eudicotyledons</taxon>
        <taxon>Gunneridae</taxon>
        <taxon>Pentapetalae</taxon>
        <taxon>rosids</taxon>
        <taxon>fabids</taxon>
        <taxon>Fabales</taxon>
        <taxon>Fabaceae</taxon>
        <taxon>Papilionoideae</taxon>
        <taxon>50 kb inversion clade</taxon>
        <taxon>NPAAA clade</taxon>
        <taxon>Hologalegina</taxon>
        <taxon>IRL clade</taxon>
        <taxon>Trifolieae</taxon>
        <taxon>Trifolium</taxon>
    </lineage>
</organism>
<dbReference type="Pfam" id="PF00628">
    <property type="entry name" value="PHD"/>
    <property type="match status" value="1"/>
</dbReference>
<dbReference type="SUPFAM" id="SSF57903">
    <property type="entry name" value="FYVE/PHD zinc finger"/>
    <property type="match status" value="1"/>
</dbReference>
<evidence type="ECO:0000256" key="3">
    <source>
        <dbReference type="ARBA" id="ARBA00022833"/>
    </source>
</evidence>
<dbReference type="InterPro" id="IPR011011">
    <property type="entry name" value="Znf_FYVE_PHD"/>
</dbReference>
<evidence type="ECO:0000256" key="1">
    <source>
        <dbReference type="ARBA" id="ARBA00022723"/>
    </source>
</evidence>
<keyword evidence="4" id="KW-0472">Membrane</keyword>
<protein>
    <submittedName>
        <fullName evidence="6">Histone-lysine N-methyltransferase ATXR5-like protein</fullName>
    </submittedName>
</protein>
<dbReference type="GO" id="GO:0032259">
    <property type="term" value="P:methylation"/>
    <property type="evidence" value="ECO:0007669"/>
    <property type="project" value="UniProtKB-KW"/>
</dbReference>
<dbReference type="Gene3D" id="3.30.40.10">
    <property type="entry name" value="Zinc/RING finger domain, C3HC4 (zinc finger)"/>
    <property type="match status" value="1"/>
</dbReference>
<feature type="domain" description="PHD-type" evidence="5">
    <location>
        <begin position="60"/>
        <end position="87"/>
    </location>
</feature>
<reference evidence="6 7" key="1">
    <citation type="journal article" date="2014" name="Am. J. Bot.">
        <title>Genome assembly and annotation for red clover (Trifolium pratense; Fabaceae).</title>
        <authorList>
            <person name="Istvanek J."/>
            <person name="Jaros M."/>
            <person name="Krenek A."/>
            <person name="Repkova J."/>
        </authorList>
    </citation>
    <scope>NUCLEOTIDE SEQUENCE [LARGE SCALE GENOMIC DNA]</scope>
    <source>
        <strain evidence="7">cv. Tatra</strain>
        <tissue evidence="6">Young leaves</tissue>
    </source>
</reference>
<evidence type="ECO:0000259" key="5">
    <source>
        <dbReference type="Pfam" id="PF00628"/>
    </source>
</evidence>
<sequence>MASATSSPSSQNLISFIHQAHAPHYLKKSLWLKKDKLMDDIMVRVRYTVVEKNDYINIMCEKCGSSDQQKELMLCDKCDNGFHMKCVLRLVARPALLTMMLTSTTAYLAIAIISVIDLYFFIRTDFFKWCGMKPMRSPEPSN</sequence>
<accession>A0A2K3JVK2</accession>
<dbReference type="EMBL" id="ASHM01077777">
    <property type="protein sequence ID" value="PNX58079.1"/>
    <property type="molecule type" value="Genomic_DNA"/>
</dbReference>
<dbReference type="AlphaFoldDB" id="A0A2K3JVK2"/>
<keyword evidence="4" id="KW-1133">Transmembrane helix</keyword>
<evidence type="ECO:0000256" key="2">
    <source>
        <dbReference type="ARBA" id="ARBA00022771"/>
    </source>
</evidence>
<proteinExistence type="predicted"/>
<evidence type="ECO:0000313" key="6">
    <source>
        <dbReference type="EMBL" id="PNX58079.1"/>
    </source>
</evidence>
<dbReference type="STRING" id="57577.A0A2K3JVK2"/>
<keyword evidence="4" id="KW-0812">Transmembrane</keyword>
<feature type="transmembrane region" description="Helical" evidence="4">
    <location>
        <begin position="95"/>
        <end position="122"/>
    </location>
</feature>
<dbReference type="InterPro" id="IPR019787">
    <property type="entry name" value="Znf_PHD-finger"/>
</dbReference>